<dbReference type="PANTHER" id="PTHR48228">
    <property type="entry name" value="SUCCINYL-COA--D-CITRAMALATE COA-TRANSFERASE"/>
    <property type="match status" value="1"/>
</dbReference>
<dbReference type="InterPro" id="IPR003673">
    <property type="entry name" value="CoA-Trfase_fam_III"/>
</dbReference>
<dbReference type="PANTHER" id="PTHR48228:SF5">
    <property type="entry name" value="ALPHA-METHYLACYL-COA RACEMASE"/>
    <property type="match status" value="1"/>
</dbReference>
<dbReference type="InterPro" id="IPR023606">
    <property type="entry name" value="CoA-Trfase_III_dom_1_sf"/>
</dbReference>
<evidence type="ECO:0000256" key="1">
    <source>
        <dbReference type="SAM" id="MobiDB-lite"/>
    </source>
</evidence>
<dbReference type="SUPFAM" id="SSF89796">
    <property type="entry name" value="CoA-transferase family III (CaiB/BaiF)"/>
    <property type="match status" value="1"/>
</dbReference>
<keyword evidence="3" id="KW-1185">Reference proteome</keyword>
<protein>
    <submittedName>
        <fullName evidence="2">CaiB/BaiF CoA-transferase family protein</fullName>
    </submittedName>
</protein>
<evidence type="ECO:0000313" key="2">
    <source>
        <dbReference type="EMBL" id="MEE6259742.1"/>
    </source>
</evidence>
<evidence type="ECO:0000313" key="3">
    <source>
        <dbReference type="Proteomes" id="UP001332243"/>
    </source>
</evidence>
<proteinExistence type="predicted"/>
<dbReference type="Proteomes" id="UP001332243">
    <property type="component" value="Unassembled WGS sequence"/>
</dbReference>
<name>A0ABU7RTB6_9ACTN</name>
<gene>
    <name evidence="2" type="ORF">V1633_14735</name>
</gene>
<reference evidence="2 3" key="1">
    <citation type="submission" date="2024-01" db="EMBL/GenBank/DDBJ databases">
        <title>Genome insights into Plantactinospora sonchi sp. nov.</title>
        <authorList>
            <person name="Wang L."/>
        </authorList>
    </citation>
    <scope>NUCLEOTIDE SEQUENCE [LARGE SCALE GENOMIC DNA]</scope>
    <source>
        <strain evidence="2 3">NEAU-QY2</strain>
    </source>
</reference>
<dbReference type="Gene3D" id="3.30.1540.10">
    <property type="entry name" value="formyl-coa transferase, domain 3"/>
    <property type="match status" value="1"/>
</dbReference>
<dbReference type="RefSeq" id="WP_331214866.1">
    <property type="nucleotide sequence ID" value="NZ_JAZGQK010000012.1"/>
</dbReference>
<dbReference type="InterPro" id="IPR044855">
    <property type="entry name" value="CoA-Trfase_III_dom3_sf"/>
</dbReference>
<feature type="region of interest" description="Disordered" evidence="1">
    <location>
        <begin position="339"/>
        <end position="367"/>
    </location>
</feature>
<dbReference type="EMBL" id="JAZGQK010000012">
    <property type="protein sequence ID" value="MEE6259742.1"/>
    <property type="molecule type" value="Genomic_DNA"/>
</dbReference>
<dbReference type="Gene3D" id="3.40.50.10540">
    <property type="entry name" value="Crotonobetainyl-coa:carnitine coa-transferase, domain 1"/>
    <property type="match status" value="1"/>
</dbReference>
<comment type="caution">
    <text evidence="2">The sequence shown here is derived from an EMBL/GenBank/DDBJ whole genome shotgun (WGS) entry which is preliminary data.</text>
</comment>
<organism evidence="2 3">
    <name type="scientific">Plantactinospora sonchi</name>
    <dbReference type="NCBI Taxonomy" id="1544735"/>
    <lineage>
        <taxon>Bacteria</taxon>
        <taxon>Bacillati</taxon>
        <taxon>Actinomycetota</taxon>
        <taxon>Actinomycetes</taxon>
        <taxon>Micromonosporales</taxon>
        <taxon>Micromonosporaceae</taxon>
        <taxon>Plantactinospora</taxon>
    </lineage>
</organism>
<accession>A0ABU7RTB6</accession>
<dbReference type="InterPro" id="IPR050509">
    <property type="entry name" value="CoA-transferase_III"/>
</dbReference>
<sequence length="392" mass="41842">MTDARPAPAPGPLRGVRLVELAGIGPAPFAAMVLADLGADVIRVDRVAEVRPERFGTAHPDLLNRGRRSLAVDLKQPAGRQLVLDLAGTADVLVEGFRPGVAERLGLGPAECLAANPRLVYGRMTGWGQDGPNAGNAGHDINYLALTGTLHGIGRAGERPVPPMNLVGDFGGGGMLLALGVVCALYEVRGGGSGQVVDAAMVDGVSLLSTMIHSLRGMGRWQDARGVNMLDGGAPYYDTYECADGGYLAVGAIEPRFYAELVRLTGFPLPPDEALDRDDPANWPALRRAWARLFRTRSRDDWAGLLEHTDACVVPVLDWREAPEHPHLAARRVFVEHAGRTQPAPAPRFSRTPGAIRRPPPQPGEHTDELLAEVLGLDAARIRRLRDAGSVA</sequence>
<dbReference type="Pfam" id="PF02515">
    <property type="entry name" value="CoA_transf_3"/>
    <property type="match status" value="1"/>
</dbReference>